<dbReference type="Proteomes" id="UP000243376">
    <property type="component" value="Unassembled WGS sequence"/>
</dbReference>
<name>A0A2J6XAB5_9CHLR</name>
<dbReference type="EMBL" id="PNIQ01000245">
    <property type="protein sequence ID" value="PMP84453.1"/>
    <property type="molecule type" value="Genomic_DNA"/>
</dbReference>
<gene>
    <name evidence="2" type="ORF">C0184_03710</name>
</gene>
<organism evidence="2 3">
    <name type="scientific">Chloroflexus aggregans</name>
    <dbReference type="NCBI Taxonomy" id="152260"/>
    <lineage>
        <taxon>Bacteria</taxon>
        <taxon>Bacillati</taxon>
        <taxon>Chloroflexota</taxon>
        <taxon>Chloroflexia</taxon>
        <taxon>Chloroflexales</taxon>
        <taxon>Chloroflexineae</taxon>
        <taxon>Chloroflexaceae</taxon>
        <taxon>Chloroflexus</taxon>
    </lineage>
</organism>
<dbReference type="AlphaFoldDB" id="A0A2J6XAB5"/>
<evidence type="ECO:0000256" key="1">
    <source>
        <dbReference type="SAM" id="MobiDB-lite"/>
    </source>
</evidence>
<reference evidence="2 3" key="1">
    <citation type="submission" date="2018-01" db="EMBL/GenBank/DDBJ databases">
        <title>Metagenomic assembled genomes from two thermal pools in the Uzon Caldera, Kamchatka, Russia.</title>
        <authorList>
            <person name="Wilkins L."/>
            <person name="Ettinger C."/>
        </authorList>
    </citation>
    <scope>NUCLEOTIDE SEQUENCE [LARGE SCALE GENOMIC DNA]</scope>
    <source>
        <strain evidence="2">ZAV-02</strain>
    </source>
</reference>
<feature type="non-terminal residue" evidence="2">
    <location>
        <position position="1"/>
    </location>
</feature>
<proteinExistence type="predicted"/>
<feature type="region of interest" description="Disordered" evidence="1">
    <location>
        <begin position="1"/>
        <end position="30"/>
    </location>
</feature>
<protein>
    <submittedName>
        <fullName evidence="2">(2Fe-2S)-binding protein</fullName>
    </submittedName>
</protein>
<accession>A0A2J6XAB5</accession>
<comment type="caution">
    <text evidence="2">The sequence shown here is derived from an EMBL/GenBank/DDBJ whole genome shotgun (WGS) entry which is preliminary data.</text>
</comment>
<evidence type="ECO:0000313" key="3">
    <source>
        <dbReference type="Proteomes" id="UP000243376"/>
    </source>
</evidence>
<evidence type="ECO:0000313" key="2">
    <source>
        <dbReference type="EMBL" id="PMP84453.1"/>
    </source>
</evidence>
<feature type="compositionally biased region" description="Basic and acidic residues" evidence="1">
    <location>
        <begin position="21"/>
        <end position="30"/>
    </location>
</feature>
<sequence>SQGWTDTGPTPEPTVTPDPMMHPRAELESA</sequence>